<dbReference type="AlphaFoldDB" id="A0A9D2GNK4"/>
<evidence type="ECO:0000313" key="3">
    <source>
        <dbReference type="Proteomes" id="UP000824115"/>
    </source>
</evidence>
<name>A0A9D2GNK4_9BACT</name>
<evidence type="ECO:0000313" key="2">
    <source>
        <dbReference type="EMBL" id="HIZ85427.1"/>
    </source>
</evidence>
<reference evidence="2" key="1">
    <citation type="journal article" date="2021" name="PeerJ">
        <title>Extensive microbial diversity within the chicken gut microbiome revealed by metagenomics and culture.</title>
        <authorList>
            <person name="Gilroy R."/>
            <person name="Ravi A."/>
            <person name="Getino M."/>
            <person name="Pursley I."/>
            <person name="Horton D.L."/>
            <person name="Alikhan N.F."/>
            <person name="Baker D."/>
            <person name="Gharbi K."/>
            <person name="Hall N."/>
            <person name="Watson M."/>
            <person name="Adriaenssens E.M."/>
            <person name="Foster-Nyarko E."/>
            <person name="Jarju S."/>
            <person name="Secka A."/>
            <person name="Antonio M."/>
            <person name="Oren A."/>
            <person name="Chaudhuri R.R."/>
            <person name="La Ragione R."/>
            <person name="Hildebrand F."/>
            <person name="Pallen M.J."/>
        </authorList>
    </citation>
    <scope>NUCLEOTIDE SEQUENCE</scope>
    <source>
        <strain evidence="2">Gambia16-554</strain>
    </source>
</reference>
<feature type="signal peptide" evidence="1">
    <location>
        <begin position="1"/>
        <end position="20"/>
    </location>
</feature>
<dbReference type="PROSITE" id="PS51257">
    <property type="entry name" value="PROKAR_LIPOPROTEIN"/>
    <property type="match status" value="1"/>
</dbReference>
<accession>A0A9D2GNK4</accession>
<dbReference type="Proteomes" id="UP000824115">
    <property type="component" value="Unassembled WGS sequence"/>
</dbReference>
<reference evidence="2" key="2">
    <citation type="submission" date="2021-04" db="EMBL/GenBank/DDBJ databases">
        <authorList>
            <person name="Gilroy R."/>
        </authorList>
    </citation>
    <scope>NUCLEOTIDE SEQUENCE</scope>
    <source>
        <strain evidence="2">Gambia16-554</strain>
    </source>
</reference>
<sequence length="104" mass="11877">MRRTITIAALLMLLALTGCRKELCYDHDHWKTNVLPEWELVWERDYGRAWESNWDNPGGYVYDSLRPQPGTGIAVLVYKEDGSHTERHLEADGGVLPVGEGRHS</sequence>
<comment type="caution">
    <text evidence="2">The sequence shown here is derived from an EMBL/GenBank/DDBJ whole genome shotgun (WGS) entry which is preliminary data.</text>
</comment>
<evidence type="ECO:0000256" key="1">
    <source>
        <dbReference type="SAM" id="SignalP"/>
    </source>
</evidence>
<protein>
    <submittedName>
        <fullName evidence="2">DUF5119 domain-containing protein</fullName>
    </submittedName>
</protein>
<feature type="chain" id="PRO_5038645923" evidence="1">
    <location>
        <begin position="21"/>
        <end position="104"/>
    </location>
</feature>
<organism evidence="2 3">
    <name type="scientific">Candidatus Coprenecus stercoravium</name>
    <dbReference type="NCBI Taxonomy" id="2840735"/>
    <lineage>
        <taxon>Bacteria</taxon>
        <taxon>Pseudomonadati</taxon>
        <taxon>Bacteroidota</taxon>
        <taxon>Bacteroidia</taxon>
        <taxon>Bacteroidales</taxon>
        <taxon>Rikenellaceae</taxon>
        <taxon>Rikenellaceae incertae sedis</taxon>
        <taxon>Candidatus Coprenecus</taxon>
    </lineage>
</organism>
<feature type="non-terminal residue" evidence="2">
    <location>
        <position position="104"/>
    </location>
</feature>
<keyword evidence="1" id="KW-0732">Signal</keyword>
<gene>
    <name evidence="2" type="ORF">IAC04_02940</name>
</gene>
<proteinExistence type="predicted"/>
<dbReference type="EMBL" id="DXAW01000057">
    <property type="protein sequence ID" value="HIZ85427.1"/>
    <property type="molecule type" value="Genomic_DNA"/>
</dbReference>